<dbReference type="KEGG" id="mgik:GO620_006580"/>
<dbReference type="RefSeq" id="WP_157523685.1">
    <property type="nucleotide sequence ID" value="NZ_CP066775.1"/>
</dbReference>
<evidence type="ECO:0000313" key="1">
    <source>
        <dbReference type="EMBL" id="QQL51111.1"/>
    </source>
</evidence>
<accession>A0A6I4HW95</accession>
<sequence>MIYILLAICFSVTVSVLFKLARRYSIDVFQAITWNYFTAILLTWLFLKPQFSQLDGAPVYLYSILGFLLPTLFVAVAASVRVTGIMRTDTAQRISLIVPIAAAYFYFNEQLSAVKIAGIAVGFIAVLLLLSKPGRQTPNRTGGSVWIYPLIVFLGFGLVDILFKQVALTKTISFGTSLFVVYVIAFALSIIGLLYLIISGKARFQFRYIVFGWILGIANFGNILFYVKAHQSFSKSPSIVFSAMNIGVITLGTLIGTIIFKEKTSWLNRIGIGLAIAAVIIITYSQLS</sequence>
<dbReference type="SUPFAM" id="SSF103481">
    <property type="entry name" value="Multidrug resistance efflux transporter EmrE"/>
    <property type="match status" value="1"/>
</dbReference>
<protein>
    <submittedName>
        <fullName evidence="1">DMT family transporter</fullName>
    </submittedName>
</protein>
<dbReference type="InterPro" id="IPR037185">
    <property type="entry name" value="EmrE-like"/>
</dbReference>
<proteinExistence type="predicted"/>
<organism evidence="1 2">
    <name type="scientific">Mucilaginibacter ginkgonis</name>
    <dbReference type="NCBI Taxonomy" id="2682091"/>
    <lineage>
        <taxon>Bacteria</taxon>
        <taxon>Pseudomonadati</taxon>
        <taxon>Bacteroidota</taxon>
        <taxon>Sphingobacteriia</taxon>
        <taxon>Sphingobacteriales</taxon>
        <taxon>Sphingobacteriaceae</taxon>
        <taxon>Mucilaginibacter</taxon>
    </lineage>
</organism>
<dbReference type="AlphaFoldDB" id="A0A6I4HW95"/>
<dbReference type="Proteomes" id="UP000429232">
    <property type="component" value="Chromosome"/>
</dbReference>
<reference evidence="1 2" key="1">
    <citation type="submission" date="2020-12" db="EMBL/GenBank/DDBJ databases">
        <title>HMF7856_wgs.fasta genome submission.</title>
        <authorList>
            <person name="Kang H."/>
            <person name="Kim H."/>
            <person name="Joh K."/>
        </authorList>
    </citation>
    <scope>NUCLEOTIDE SEQUENCE [LARGE SCALE GENOMIC DNA]</scope>
    <source>
        <strain evidence="1 2">HMF7856</strain>
    </source>
</reference>
<dbReference type="EMBL" id="CP066775">
    <property type="protein sequence ID" value="QQL51111.1"/>
    <property type="molecule type" value="Genomic_DNA"/>
</dbReference>
<gene>
    <name evidence="1" type="ORF">GO620_006580</name>
</gene>
<keyword evidence="2" id="KW-1185">Reference proteome</keyword>
<name>A0A6I4HW95_9SPHI</name>
<evidence type="ECO:0000313" key="2">
    <source>
        <dbReference type="Proteomes" id="UP000429232"/>
    </source>
</evidence>